<comment type="caution">
    <text evidence="1">The sequence shown here is derived from an EMBL/GenBank/DDBJ whole genome shotgun (WGS) entry which is preliminary data.</text>
</comment>
<dbReference type="AlphaFoldDB" id="A0A5B6UUP3"/>
<dbReference type="Proteomes" id="UP000325315">
    <property type="component" value="Unassembled WGS sequence"/>
</dbReference>
<dbReference type="OrthoDB" id="532420at2759"/>
<proteinExistence type="predicted"/>
<dbReference type="EMBL" id="SMMG02000009">
    <property type="protein sequence ID" value="KAA3460998.1"/>
    <property type="molecule type" value="Genomic_DNA"/>
</dbReference>
<evidence type="ECO:0000313" key="2">
    <source>
        <dbReference type="Proteomes" id="UP000325315"/>
    </source>
</evidence>
<protein>
    <submittedName>
        <fullName evidence="1">UDP-N-acetylglucosamine diphosphorylase 2-like</fullName>
    </submittedName>
</protein>
<reference evidence="2" key="1">
    <citation type="journal article" date="2019" name="Plant Biotechnol. J.">
        <title>Genome sequencing of the Australian wild diploid species Gossypium australe highlights disease resistance and delayed gland morphogenesis.</title>
        <authorList>
            <person name="Cai Y."/>
            <person name="Cai X."/>
            <person name="Wang Q."/>
            <person name="Wang P."/>
            <person name="Zhang Y."/>
            <person name="Cai C."/>
            <person name="Xu Y."/>
            <person name="Wang K."/>
            <person name="Zhou Z."/>
            <person name="Wang C."/>
            <person name="Geng S."/>
            <person name="Li B."/>
            <person name="Dong Q."/>
            <person name="Hou Y."/>
            <person name="Wang H."/>
            <person name="Ai P."/>
            <person name="Liu Z."/>
            <person name="Yi F."/>
            <person name="Sun M."/>
            <person name="An G."/>
            <person name="Cheng J."/>
            <person name="Zhang Y."/>
            <person name="Shi Q."/>
            <person name="Xie Y."/>
            <person name="Shi X."/>
            <person name="Chang Y."/>
            <person name="Huang F."/>
            <person name="Chen Y."/>
            <person name="Hong S."/>
            <person name="Mi L."/>
            <person name="Sun Q."/>
            <person name="Zhang L."/>
            <person name="Zhou B."/>
            <person name="Peng R."/>
            <person name="Zhang X."/>
            <person name="Liu F."/>
        </authorList>
    </citation>
    <scope>NUCLEOTIDE SEQUENCE [LARGE SCALE GENOMIC DNA]</scope>
    <source>
        <strain evidence="2">cv. PA1801</strain>
    </source>
</reference>
<accession>A0A5B6UUP3</accession>
<keyword evidence="2" id="KW-1185">Reference proteome</keyword>
<name>A0A5B6UUP3_9ROSI</name>
<organism evidence="1 2">
    <name type="scientific">Gossypium australe</name>
    <dbReference type="NCBI Taxonomy" id="47621"/>
    <lineage>
        <taxon>Eukaryota</taxon>
        <taxon>Viridiplantae</taxon>
        <taxon>Streptophyta</taxon>
        <taxon>Embryophyta</taxon>
        <taxon>Tracheophyta</taxon>
        <taxon>Spermatophyta</taxon>
        <taxon>Magnoliopsida</taxon>
        <taxon>eudicotyledons</taxon>
        <taxon>Gunneridae</taxon>
        <taxon>Pentapetalae</taxon>
        <taxon>rosids</taxon>
        <taxon>malvids</taxon>
        <taxon>Malvales</taxon>
        <taxon>Malvaceae</taxon>
        <taxon>Malvoideae</taxon>
        <taxon>Gossypium</taxon>
    </lineage>
</organism>
<evidence type="ECO:0000313" key="1">
    <source>
        <dbReference type="EMBL" id="KAA3460998.1"/>
    </source>
</evidence>
<sequence length="61" mass="6893">MQNVGIKDFCNNADACDCSIVVFIYHCRVMEFEVYGWECSKIKAGPDANGSLLSRDHKLSY</sequence>
<gene>
    <name evidence="1" type="ORF">EPI10_027608</name>
</gene>